<dbReference type="PANTHER" id="PTHR38530">
    <property type="entry name" value="OS06G0468300 PROTEIN"/>
    <property type="match status" value="1"/>
</dbReference>
<keyword evidence="3" id="KW-1185">Reference proteome</keyword>
<dbReference type="Proteomes" id="UP001279734">
    <property type="component" value="Unassembled WGS sequence"/>
</dbReference>
<reference evidence="2" key="1">
    <citation type="submission" date="2023-05" db="EMBL/GenBank/DDBJ databases">
        <title>Nepenthes gracilis genome sequencing.</title>
        <authorList>
            <person name="Fukushima K."/>
        </authorList>
    </citation>
    <scope>NUCLEOTIDE SEQUENCE</scope>
    <source>
        <strain evidence="2">SING2019-196</strain>
    </source>
</reference>
<dbReference type="AlphaFoldDB" id="A0AAD3SGK1"/>
<evidence type="ECO:0000313" key="2">
    <source>
        <dbReference type="EMBL" id="GMH10390.1"/>
    </source>
</evidence>
<feature type="region of interest" description="Disordered" evidence="1">
    <location>
        <begin position="321"/>
        <end position="346"/>
    </location>
</feature>
<feature type="compositionally biased region" description="Polar residues" evidence="1">
    <location>
        <begin position="321"/>
        <end position="331"/>
    </location>
</feature>
<comment type="caution">
    <text evidence="2">The sequence shown here is derived from an EMBL/GenBank/DDBJ whole genome shotgun (WGS) entry which is preliminary data.</text>
</comment>
<feature type="region of interest" description="Disordered" evidence="1">
    <location>
        <begin position="1"/>
        <end position="23"/>
    </location>
</feature>
<proteinExistence type="predicted"/>
<evidence type="ECO:0000256" key="1">
    <source>
        <dbReference type="SAM" id="MobiDB-lite"/>
    </source>
</evidence>
<name>A0AAD3SGK1_NEPGR</name>
<gene>
    <name evidence="2" type="ORF">Nepgr_012231</name>
</gene>
<accession>A0AAD3SGK1</accession>
<protein>
    <submittedName>
        <fullName evidence="2">Uncharacterized protein</fullName>
    </submittedName>
</protein>
<evidence type="ECO:0000313" key="3">
    <source>
        <dbReference type="Proteomes" id="UP001279734"/>
    </source>
</evidence>
<dbReference type="EMBL" id="BSYO01000010">
    <property type="protein sequence ID" value="GMH10390.1"/>
    <property type="molecule type" value="Genomic_DNA"/>
</dbReference>
<organism evidence="2 3">
    <name type="scientific">Nepenthes gracilis</name>
    <name type="common">Slender pitcher plant</name>
    <dbReference type="NCBI Taxonomy" id="150966"/>
    <lineage>
        <taxon>Eukaryota</taxon>
        <taxon>Viridiplantae</taxon>
        <taxon>Streptophyta</taxon>
        <taxon>Embryophyta</taxon>
        <taxon>Tracheophyta</taxon>
        <taxon>Spermatophyta</taxon>
        <taxon>Magnoliopsida</taxon>
        <taxon>eudicotyledons</taxon>
        <taxon>Gunneridae</taxon>
        <taxon>Pentapetalae</taxon>
        <taxon>Caryophyllales</taxon>
        <taxon>Nepenthaceae</taxon>
        <taxon>Nepenthes</taxon>
    </lineage>
</organism>
<feature type="compositionally biased region" description="Polar residues" evidence="1">
    <location>
        <begin position="1"/>
        <end position="17"/>
    </location>
</feature>
<sequence length="394" mass="44073">MADSQVSTEIHSPINQTAREKKTRELPNLSDCRCCNRRINNTNPKERLRILTSEWRIVLLCKQCYKLVESAQLCSYCLRDDGRTARASPAAVEEDLFFQCPRCERRIHKDCVSNYSMFAPWSFLSGTVIADSHRSFICIDCWMPKLLGNRSRRRVCRDNTKGRMKVSSESCSLESSRVSDFPEMHKSLEDVANEANHVAHEKIVVAVESMDKALKKAVAARRAVELASGALDLVAKEGEKNRVIAAEGSSVIVDDAQLAFQLHRAINSSRRIANNLCLLNTSGLNVPKVLGQNGNSSLGSTIGGLDSTSPNDVDVLQSQAGIETSTSSSKLRNIGGDDNSMDAESHSCLKENRLQLNEAEQRCREKCDPKCDLMRDEKCNGKPNRYLRKYSRRR</sequence>